<keyword evidence="3" id="KW-1185">Reference proteome</keyword>
<evidence type="ECO:0000313" key="2">
    <source>
        <dbReference type="EMBL" id="GMA90706.1"/>
    </source>
</evidence>
<feature type="compositionally biased region" description="Basic and acidic residues" evidence="1">
    <location>
        <begin position="364"/>
        <end position="411"/>
    </location>
</feature>
<feature type="compositionally biased region" description="Basic and acidic residues" evidence="1">
    <location>
        <begin position="25"/>
        <end position="72"/>
    </location>
</feature>
<reference evidence="3" key="1">
    <citation type="journal article" date="2019" name="Int. J. Syst. Evol. Microbiol.">
        <title>The Global Catalogue of Microorganisms (GCM) 10K type strain sequencing project: providing services to taxonomists for standard genome sequencing and annotation.</title>
        <authorList>
            <consortium name="The Broad Institute Genomics Platform"/>
            <consortium name="The Broad Institute Genome Sequencing Center for Infectious Disease"/>
            <person name="Wu L."/>
            <person name="Ma J."/>
        </authorList>
    </citation>
    <scope>NUCLEOTIDE SEQUENCE [LARGE SCALE GENOMIC DNA]</scope>
    <source>
        <strain evidence="3">NBRC 108755</strain>
    </source>
</reference>
<gene>
    <name evidence="2" type="ORF">GCM10025869_12350</name>
</gene>
<proteinExistence type="predicted"/>
<evidence type="ECO:0000256" key="1">
    <source>
        <dbReference type="SAM" id="MobiDB-lite"/>
    </source>
</evidence>
<feature type="compositionally biased region" description="Basic and acidic residues" evidence="1">
    <location>
        <begin position="332"/>
        <end position="346"/>
    </location>
</feature>
<feature type="compositionally biased region" description="Basic and acidic residues" evidence="1">
    <location>
        <begin position="421"/>
        <end position="438"/>
    </location>
</feature>
<comment type="caution">
    <text evidence="2">The sequence shown here is derived from an EMBL/GenBank/DDBJ whole genome shotgun (WGS) entry which is preliminary data.</text>
</comment>
<dbReference type="Proteomes" id="UP001157069">
    <property type="component" value="Unassembled WGS sequence"/>
</dbReference>
<feature type="region of interest" description="Disordered" evidence="1">
    <location>
        <begin position="169"/>
        <end position="438"/>
    </location>
</feature>
<feature type="compositionally biased region" description="Basic and acidic residues" evidence="1">
    <location>
        <begin position="273"/>
        <end position="318"/>
    </location>
</feature>
<name>A0ABQ6JT82_9MICO</name>
<organism evidence="2 3">
    <name type="scientific">Homoserinibacter gongjuensis</name>
    <dbReference type="NCBI Taxonomy" id="1162968"/>
    <lineage>
        <taxon>Bacteria</taxon>
        <taxon>Bacillati</taxon>
        <taxon>Actinomycetota</taxon>
        <taxon>Actinomycetes</taxon>
        <taxon>Micrococcales</taxon>
        <taxon>Microbacteriaceae</taxon>
        <taxon>Homoserinibacter</taxon>
    </lineage>
</organism>
<feature type="compositionally biased region" description="Basic and acidic residues" evidence="1">
    <location>
        <begin position="88"/>
        <end position="101"/>
    </location>
</feature>
<feature type="compositionally biased region" description="Basic and acidic residues" evidence="1">
    <location>
        <begin position="251"/>
        <end position="264"/>
    </location>
</feature>
<feature type="compositionally biased region" description="Basic and acidic residues" evidence="1">
    <location>
        <begin position="173"/>
        <end position="189"/>
    </location>
</feature>
<protein>
    <submittedName>
        <fullName evidence="2">Uncharacterized protein</fullName>
    </submittedName>
</protein>
<dbReference type="EMBL" id="BSVA01000001">
    <property type="protein sequence ID" value="GMA90706.1"/>
    <property type="molecule type" value="Genomic_DNA"/>
</dbReference>
<accession>A0ABQ6JT82</accession>
<evidence type="ECO:0000313" key="3">
    <source>
        <dbReference type="Proteomes" id="UP001157069"/>
    </source>
</evidence>
<feature type="compositionally biased region" description="Basic and acidic residues" evidence="1">
    <location>
        <begin position="203"/>
        <end position="242"/>
    </location>
</feature>
<sequence>MFTQHHLLDDRVRLLAYRIRQPQQQRDDEPVGHERGTACSEERRREARERDDARDAADDDEHLQPDGEREADCEQATEVILTGDADAEATRHEDQVEAQDREEADEAELLAEARDDVVALRERHQVGATLPETRADEAAVGEAEDALHELVASAVALVDLGVEGVEPVLEAPGDVRKHAGGDPAARGEEGESDQDPAAAAGGHVEHHEEEAEVEQRGSEVALDHDDAHREDPDHQDRAEVTRSRQTQSEEGAAHERERVARGDEVAGEEDREQDLRELTRLEREDADLHPDIRVGTRLADHRNDRQQQQHDADEHREVAVTLQHAVVAHEQQSADREDERDGRPGDLPHAVRRPARVALGDVEPVDHGDAEPREKRRDRHHERIALGRHDTLHEVQHEHEHAGSGGQREHAGVQLPGGAELDERERGGRDAERDHEQQ</sequence>
<feature type="region of interest" description="Disordered" evidence="1">
    <location>
        <begin position="20"/>
        <end position="113"/>
    </location>
</feature>